<dbReference type="InterPro" id="IPR036990">
    <property type="entry name" value="M14A-like_propep"/>
</dbReference>
<dbReference type="GO" id="GO:0006508">
    <property type="term" value="P:proteolysis"/>
    <property type="evidence" value="ECO:0007669"/>
    <property type="project" value="UniProtKB-KW"/>
</dbReference>
<dbReference type="PRINTS" id="PR00765">
    <property type="entry name" value="CRBOXYPTASEA"/>
</dbReference>
<evidence type="ECO:0000256" key="16">
    <source>
        <dbReference type="ARBA" id="ARBA00026213"/>
    </source>
</evidence>
<keyword evidence="11" id="KW-0482">Metalloprotease</keyword>
<evidence type="ECO:0000313" key="20">
    <source>
        <dbReference type="Proteomes" id="UP000095023"/>
    </source>
</evidence>
<dbReference type="AlphaFoldDB" id="A0A1E4TK40"/>
<dbReference type="Gene3D" id="3.40.630.10">
    <property type="entry name" value="Zn peptidases"/>
    <property type="match status" value="1"/>
</dbReference>
<evidence type="ECO:0000256" key="11">
    <source>
        <dbReference type="ARBA" id="ARBA00023049"/>
    </source>
</evidence>
<keyword evidence="20" id="KW-1185">Reference proteome</keyword>
<comment type="cofactor">
    <cofactor evidence="1">
        <name>Zn(2+)</name>
        <dbReference type="ChEBI" id="CHEBI:29105"/>
    </cofactor>
</comment>
<comment type="similarity">
    <text evidence="3 17">Belongs to the peptidase M14 family.</text>
</comment>
<keyword evidence="10" id="KW-0862">Zinc</keyword>
<evidence type="ECO:0000256" key="9">
    <source>
        <dbReference type="ARBA" id="ARBA00022801"/>
    </source>
</evidence>
<dbReference type="Gene3D" id="3.30.70.340">
    <property type="entry name" value="Metallocarboxypeptidase-like"/>
    <property type="match status" value="1"/>
</dbReference>
<dbReference type="PANTHER" id="PTHR11705:SF147">
    <property type="entry name" value="INACTIVE METALLOCARBOXYPEPTIDASE ECM14"/>
    <property type="match status" value="1"/>
</dbReference>
<reference evidence="20" key="1">
    <citation type="submission" date="2016-02" db="EMBL/GenBank/DDBJ databases">
        <title>Comparative genomics of biotechnologically important yeasts.</title>
        <authorList>
            <consortium name="DOE Joint Genome Institute"/>
            <person name="Riley R."/>
            <person name="Haridas S."/>
            <person name="Wolfe K.H."/>
            <person name="Lopes M.R."/>
            <person name="Hittinger C.T."/>
            <person name="Goker M."/>
            <person name="Salamov A."/>
            <person name="Wisecaver J."/>
            <person name="Long T.M."/>
            <person name="Aerts A.L."/>
            <person name="Barry K."/>
            <person name="Choi C."/>
            <person name="Clum A."/>
            <person name="Coughlan A.Y."/>
            <person name="Deshpande S."/>
            <person name="Douglass A.P."/>
            <person name="Hanson S.J."/>
            <person name="Klenk H.-P."/>
            <person name="Labutti K."/>
            <person name="Lapidus A."/>
            <person name="Lindquist E."/>
            <person name="Lipzen A."/>
            <person name="Meier-Kolthoff J.P."/>
            <person name="Ohm R.A."/>
            <person name="Otillar R.P."/>
            <person name="Pangilinan J."/>
            <person name="Peng Y."/>
            <person name="Rokas A."/>
            <person name="Rosa C.A."/>
            <person name="Scheuner C."/>
            <person name="Sibirny A.A."/>
            <person name="Slot J.C."/>
            <person name="Stielow J.B."/>
            <person name="Sun H."/>
            <person name="Kurtzman C.P."/>
            <person name="Blackwell M."/>
            <person name="Jeffries T.W."/>
            <person name="Grigoriev I.V."/>
        </authorList>
    </citation>
    <scope>NUCLEOTIDE SEQUENCE [LARGE SCALE GENOMIC DNA]</scope>
    <source>
        <strain evidence="20">NRRL Y-17796</strain>
    </source>
</reference>
<evidence type="ECO:0000313" key="19">
    <source>
        <dbReference type="EMBL" id="ODV92122.1"/>
    </source>
</evidence>
<evidence type="ECO:0000256" key="1">
    <source>
        <dbReference type="ARBA" id="ARBA00001947"/>
    </source>
</evidence>
<keyword evidence="9" id="KW-0378">Hydrolase</keyword>
<keyword evidence="6" id="KW-0645">Protease</keyword>
<evidence type="ECO:0000256" key="6">
    <source>
        <dbReference type="ARBA" id="ARBA00022670"/>
    </source>
</evidence>
<keyword evidence="13" id="KW-0325">Glycoprotein</keyword>
<dbReference type="PANTHER" id="PTHR11705">
    <property type="entry name" value="PROTEASE FAMILY M14 CARBOXYPEPTIDASE A,B"/>
    <property type="match status" value="1"/>
</dbReference>
<evidence type="ECO:0000256" key="10">
    <source>
        <dbReference type="ARBA" id="ARBA00022833"/>
    </source>
</evidence>
<dbReference type="EMBL" id="KV453841">
    <property type="protein sequence ID" value="ODV92122.1"/>
    <property type="molecule type" value="Genomic_DNA"/>
</dbReference>
<evidence type="ECO:0000256" key="12">
    <source>
        <dbReference type="ARBA" id="ARBA00023157"/>
    </source>
</evidence>
<organism evidence="19 20">
    <name type="scientific">Tortispora caseinolytica NRRL Y-17796</name>
    <dbReference type="NCBI Taxonomy" id="767744"/>
    <lineage>
        <taxon>Eukaryota</taxon>
        <taxon>Fungi</taxon>
        <taxon>Dikarya</taxon>
        <taxon>Ascomycota</taxon>
        <taxon>Saccharomycotina</taxon>
        <taxon>Trigonopsidomycetes</taxon>
        <taxon>Trigonopsidales</taxon>
        <taxon>Trigonopsidaceae</taxon>
        <taxon>Tortispora</taxon>
    </lineage>
</organism>
<keyword evidence="5" id="KW-0121">Carboxypeptidase</keyword>
<dbReference type="GO" id="GO:0008270">
    <property type="term" value="F:zinc ion binding"/>
    <property type="evidence" value="ECO:0007669"/>
    <property type="project" value="InterPro"/>
</dbReference>
<keyword evidence="8" id="KW-0732">Signal</keyword>
<evidence type="ECO:0000256" key="14">
    <source>
        <dbReference type="ARBA" id="ARBA00025210"/>
    </source>
</evidence>
<name>A0A1E4TK40_9ASCO</name>
<dbReference type="SMART" id="SM00631">
    <property type="entry name" value="Zn_pept"/>
    <property type="match status" value="1"/>
</dbReference>
<evidence type="ECO:0000256" key="3">
    <source>
        <dbReference type="ARBA" id="ARBA00005988"/>
    </source>
</evidence>
<accession>A0A1E4TK40</accession>
<dbReference type="CDD" id="cd03860">
    <property type="entry name" value="M14_CP_A-B_like"/>
    <property type="match status" value="1"/>
</dbReference>
<dbReference type="SUPFAM" id="SSF54897">
    <property type="entry name" value="Protease propeptides/inhibitors"/>
    <property type="match status" value="1"/>
</dbReference>
<evidence type="ECO:0000256" key="17">
    <source>
        <dbReference type="PROSITE-ProRule" id="PRU01379"/>
    </source>
</evidence>
<dbReference type="OrthoDB" id="3626597at2759"/>
<dbReference type="GO" id="GO:0005576">
    <property type="term" value="C:extracellular region"/>
    <property type="evidence" value="ECO:0007669"/>
    <property type="project" value="UniProtKB-SubCell"/>
</dbReference>
<dbReference type="PROSITE" id="PS00132">
    <property type="entry name" value="CARBOXYPEPT_ZN_1"/>
    <property type="match status" value="1"/>
</dbReference>
<comment type="caution">
    <text evidence="17">Lacks conserved residue(s) required for the propagation of feature annotation.</text>
</comment>
<feature type="domain" description="Peptidase M14" evidence="18">
    <location>
        <begin position="126"/>
        <end position="447"/>
    </location>
</feature>
<dbReference type="InterPro" id="IPR000834">
    <property type="entry name" value="Peptidase_M14"/>
</dbReference>
<dbReference type="InterPro" id="IPR057246">
    <property type="entry name" value="CARBOXYPEPT_ZN_1"/>
</dbReference>
<comment type="function">
    <text evidence="14">Inactive carboxypeptidase that may play a role in cell wall organization and biogenesis.</text>
</comment>
<evidence type="ECO:0000256" key="5">
    <source>
        <dbReference type="ARBA" id="ARBA00022645"/>
    </source>
</evidence>
<evidence type="ECO:0000256" key="15">
    <source>
        <dbReference type="ARBA" id="ARBA00026187"/>
    </source>
</evidence>
<dbReference type="InterPro" id="IPR057247">
    <property type="entry name" value="CARBOXYPEPT_ZN_2"/>
</dbReference>
<dbReference type="PROSITE" id="PS52035">
    <property type="entry name" value="PEPTIDASE_M14"/>
    <property type="match status" value="1"/>
</dbReference>
<protein>
    <recommendedName>
        <fullName evidence="15">Inactive metallocarboxypeptidase ECM14</fullName>
    </recommendedName>
    <alternativeName>
        <fullName evidence="16">Inactive metallocarboxypeptidase ecm14</fullName>
    </alternativeName>
</protein>
<gene>
    <name evidence="19" type="ORF">CANCADRAFT_713</name>
</gene>
<comment type="subcellular location">
    <subcellularLocation>
        <location evidence="2">Secreted</location>
    </subcellularLocation>
</comment>
<evidence type="ECO:0000256" key="13">
    <source>
        <dbReference type="ARBA" id="ARBA00023180"/>
    </source>
</evidence>
<dbReference type="Proteomes" id="UP000095023">
    <property type="component" value="Unassembled WGS sequence"/>
</dbReference>
<evidence type="ECO:0000256" key="2">
    <source>
        <dbReference type="ARBA" id="ARBA00004613"/>
    </source>
</evidence>
<sequence>MVIFFWLVSIAAAYQLPLQLPQIKGTAASYKSYDGYKVVRFDVPQTLWTPLLKAIDVLDIDVWRLGSSDVDVLVTDTALASLLALVPTELSNSFQVWIPDVQVLINMSAPTSLAPSDLAPFAPLRHYLPLSKVYAHLQSLQEEFPNNVATQIIGTSFEGREIWAVRISPDLSSSERRKAIFITAGQHGREWISVSSSLFAIDRLLRKQESSRHVRRMLDNFDFYFIPVVNVDGYEYSWNTDRLWRKNRQPTAVPFCFGVDIDRNFNWHWGGHAAEEYEIKPQWGISPCSEFYPGSSPMSANEARSVTLFLLNTTAHADVLGFLDLHSYSEEILYPYAYTCDKNPRDLENLEELGYNLAQAIRLSTGKYYAVGRACRERGFGASEGGFRALDIMGGSAIDYMYHNHVDFAFQIKLRDMGNYGFLLPESEILPTGRETFSLIYRFVKFLTEDQW</sequence>
<keyword evidence="4" id="KW-0964">Secreted</keyword>
<keyword evidence="7" id="KW-0479">Metal-binding</keyword>
<evidence type="ECO:0000259" key="18">
    <source>
        <dbReference type="PROSITE" id="PS52035"/>
    </source>
</evidence>
<proteinExistence type="inferred from homology"/>
<dbReference type="PROSITE" id="PS00133">
    <property type="entry name" value="CARBOXYPEPT_ZN_2"/>
    <property type="match status" value="1"/>
</dbReference>
<evidence type="ECO:0000256" key="4">
    <source>
        <dbReference type="ARBA" id="ARBA00022525"/>
    </source>
</evidence>
<keyword evidence="12" id="KW-1015">Disulfide bond</keyword>
<dbReference type="Pfam" id="PF00246">
    <property type="entry name" value="Peptidase_M14"/>
    <property type="match status" value="1"/>
</dbReference>
<evidence type="ECO:0000256" key="8">
    <source>
        <dbReference type="ARBA" id="ARBA00022729"/>
    </source>
</evidence>
<dbReference type="FunFam" id="3.40.630.10:FF:000084">
    <property type="entry name" value="Carboxypeptidase B2"/>
    <property type="match status" value="1"/>
</dbReference>
<dbReference type="GO" id="GO:0004181">
    <property type="term" value="F:metallocarboxypeptidase activity"/>
    <property type="evidence" value="ECO:0007669"/>
    <property type="project" value="InterPro"/>
</dbReference>
<evidence type="ECO:0000256" key="7">
    <source>
        <dbReference type="ARBA" id="ARBA00022723"/>
    </source>
</evidence>
<dbReference type="SUPFAM" id="SSF53187">
    <property type="entry name" value="Zn-dependent exopeptidases"/>
    <property type="match status" value="1"/>
</dbReference>